<keyword evidence="4" id="KW-1134">Transmembrane beta strand</keyword>
<dbReference type="SMART" id="SM00965">
    <property type="entry name" value="STN"/>
    <property type="match status" value="1"/>
</dbReference>
<comment type="similarity">
    <text evidence="2">Belongs to the TonB-dependent receptor family.</text>
</comment>
<dbReference type="PANTHER" id="PTHR32552">
    <property type="entry name" value="FERRICHROME IRON RECEPTOR-RELATED"/>
    <property type="match status" value="1"/>
</dbReference>
<dbReference type="GO" id="GO:0015344">
    <property type="term" value="F:siderophore uptake transmembrane transporter activity"/>
    <property type="evidence" value="ECO:0007669"/>
    <property type="project" value="TreeGrafter"/>
</dbReference>
<keyword evidence="7" id="KW-0732">Signal</keyword>
<proteinExistence type="inferred from homology"/>
<evidence type="ECO:0000256" key="3">
    <source>
        <dbReference type="ARBA" id="ARBA00022448"/>
    </source>
</evidence>
<keyword evidence="8" id="KW-0408">Iron</keyword>
<dbReference type="FunFam" id="2.170.130.10:FF:000010">
    <property type="entry name" value="Ferripyoverdine receptor"/>
    <property type="match status" value="1"/>
</dbReference>
<keyword evidence="6" id="KW-0812">Transmembrane</keyword>
<dbReference type="InterPro" id="IPR039426">
    <property type="entry name" value="TonB-dep_rcpt-like"/>
</dbReference>
<dbReference type="InterPro" id="IPR010105">
    <property type="entry name" value="TonB_sidphr_rcpt"/>
</dbReference>
<evidence type="ECO:0000256" key="2">
    <source>
        <dbReference type="ARBA" id="ARBA00009810"/>
    </source>
</evidence>
<dbReference type="InterPro" id="IPR011662">
    <property type="entry name" value="Secretin/TonB_short_N"/>
</dbReference>
<dbReference type="Gene3D" id="3.55.50.30">
    <property type="match status" value="1"/>
</dbReference>
<keyword evidence="9" id="KW-0406">Ion transport</keyword>
<organism evidence="15">
    <name type="scientific">plant metagenome</name>
    <dbReference type="NCBI Taxonomy" id="1297885"/>
    <lineage>
        <taxon>unclassified sequences</taxon>
        <taxon>metagenomes</taxon>
        <taxon>organismal metagenomes</taxon>
    </lineage>
</organism>
<feature type="domain" description="Secretin/TonB short N-terminal" evidence="13">
    <location>
        <begin position="55"/>
        <end position="106"/>
    </location>
</feature>
<keyword evidence="11" id="KW-0472">Membrane</keyword>
<evidence type="ECO:0000256" key="10">
    <source>
        <dbReference type="ARBA" id="ARBA00023077"/>
    </source>
</evidence>
<sequence length="789" mass="85141">MHDRMWAAVALGAALASPQALAQAALPDGGAPRSYAVAAGPLGPVLNQIVTGTGLALSVPPALVEGRMSAGMAATLAPVDALRTALRGTGLVLVATPSGALSVQPAPVPAAGGVTHLAPVSVEAPRLDATSEGTQSYTVRAVSVGKEVVSLREMPQSISVVTRTQMDDQNVVSLGDAMRYVTGIRVLSTSTGVVNLRSRGFRLNNYLIDGMPLRGGQGMWGSALMDMALYDRVEVWRGPAGLLEGAGEPSGTINLARKRAQADAAMRATAMAGSWDRYRAELDTTGSLNEQGTLRGRFVAVYDKRRSFVDTINQESRTVYGTLSYDVDASTTLSAGMTVQHGDSVAFAGLPLMAGGGSPDVSRSTFLGSRHGVKEDRAHSAFLDLERRLENGGTWRTQLNQTVTRNDMARYISNSMIDPVTRLVTIEGARQKSVQINRAVDSYLSLPFQAWGQSHTVTVGANYQVFKGGQIQQRFATWRVPVDAPPQDLRMPDGAIGDPPEPKTIEYGAYANLRLRPVSGVTFLAGARMAWWDNKDPDAPENRQRIDGRFVPNLGLIVDLDDRFSVYASYNRIFSPQTERFVAGGFLSPRTGEQVELGVKGEFLDGQLTGHVAVFRIDDKGRAVDDPLNEDYSLAAGHVRSQGVEAELSGRLTPRWDMTAGYAYTSTRHRDGLPDMLGQPFDSTFPRHQFSLWTRYRLGQEAGRGVFVGGGVRTSSATYAEYSGERYQQGGFSVVSLQAGYAWGPDVSAALTVNNVFDKRYFERYAGGSNRQTYFGEPANVMLTLRGKF</sequence>
<reference evidence="15" key="1">
    <citation type="submission" date="2019-03" db="EMBL/GenBank/DDBJ databases">
        <authorList>
            <person name="Danneels B."/>
        </authorList>
    </citation>
    <scope>NUCLEOTIDE SEQUENCE</scope>
</reference>
<keyword evidence="10" id="KW-0798">TonB box</keyword>
<evidence type="ECO:0000256" key="4">
    <source>
        <dbReference type="ARBA" id="ARBA00022452"/>
    </source>
</evidence>
<keyword evidence="12" id="KW-0998">Cell outer membrane</keyword>
<evidence type="ECO:0000256" key="6">
    <source>
        <dbReference type="ARBA" id="ARBA00022692"/>
    </source>
</evidence>
<dbReference type="EMBL" id="CAADIB010000006">
    <property type="protein sequence ID" value="VFR26135.1"/>
    <property type="molecule type" value="Genomic_DNA"/>
</dbReference>
<evidence type="ECO:0000313" key="15">
    <source>
        <dbReference type="EMBL" id="VFR26135.1"/>
    </source>
</evidence>
<evidence type="ECO:0000256" key="12">
    <source>
        <dbReference type="ARBA" id="ARBA00023237"/>
    </source>
</evidence>
<evidence type="ECO:0000259" key="13">
    <source>
        <dbReference type="SMART" id="SM00965"/>
    </source>
</evidence>
<keyword evidence="3" id="KW-0813">Transport</keyword>
<evidence type="ECO:0000313" key="14">
    <source>
        <dbReference type="EMBL" id="VFR24840.1"/>
    </source>
</evidence>
<dbReference type="PROSITE" id="PS52016">
    <property type="entry name" value="TONB_DEPENDENT_REC_3"/>
    <property type="match status" value="1"/>
</dbReference>
<evidence type="ECO:0000256" key="5">
    <source>
        <dbReference type="ARBA" id="ARBA00022496"/>
    </source>
</evidence>
<comment type="subcellular location">
    <subcellularLocation>
        <location evidence="1">Cell outer membrane</location>
        <topology evidence="1">Multi-pass membrane protein</topology>
    </subcellularLocation>
</comment>
<dbReference type="GO" id="GO:0015891">
    <property type="term" value="P:siderophore transport"/>
    <property type="evidence" value="ECO:0007669"/>
    <property type="project" value="InterPro"/>
</dbReference>
<dbReference type="SUPFAM" id="SSF56935">
    <property type="entry name" value="Porins"/>
    <property type="match status" value="1"/>
</dbReference>
<dbReference type="GO" id="GO:0038023">
    <property type="term" value="F:signaling receptor activity"/>
    <property type="evidence" value="ECO:0007669"/>
    <property type="project" value="InterPro"/>
</dbReference>
<dbReference type="InterPro" id="IPR000531">
    <property type="entry name" value="Beta-barrel_TonB"/>
</dbReference>
<dbReference type="Pfam" id="PF00593">
    <property type="entry name" value="TonB_dep_Rec_b-barrel"/>
    <property type="match status" value="1"/>
</dbReference>
<keyword evidence="15" id="KW-0675">Receptor</keyword>
<dbReference type="EMBL" id="CAADHZ010000015">
    <property type="protein sequence ID" value="VFR24840.1"/>
    <property type="molecule type" value="Genomic_DNA"/>
</dbReference>
<evidence type="ECO:0000256" key="11">
    <source>
        <dbReference type="ARBA" id="ARBA00023136"/>
    </source>
</evidence>
<dbReference type="Pfam" id="PF07715">
    <property type="entry name" value="Plug"/>
    <property type="match status" value="1"/>
</dbReference>
<evidence type="ECO:0000256" key="8">
    <source>
        <dbReference type="ARBA" id="ARBA00023004"/>
    </source>
</evidence>
<name>A0A484PL45_9ZZZZ</name>
<dbReference type="NCBIfam" id="TIGR01783">
    <property type="entry name" value="TonB-siderophor"/>
    <property type="match status" value="1"/>
</dbReference>
<gene>
    <name evidence="14" type="ORF">ANDO1_4247</name>
    <name evidence="15" type="ORF">ANDO2_4153</name>
</gene>
<evidence type="ECO:0000256" key="7">
    <source>
        <dbReference type="ARBA" id="ARBA00022729"/>
    </source>
</evidence>
<protein>
    <submittedName>
        <fullName evidence="15">TonB-dependent siderophore receptor</fullName>
    </submittedName>
</protein>
<dbReference type="PANTHER" id="PTHR32552:SF74">
    <property type="entry name" value="HYDROXAMATE SIDEROPHORE RECEPTOR FHUE"/>
    <property type="match status" value="1"/>
</dbReference>
<dbReference type="InterPro" id="IPR012910">
    <property type="entry name" value="Plug_dom"/>
</dbReference>
<dbReference type="InterPro" id="IPR036942">
    <property type="entry name" value="Beta-barrel_TonB_sf"/>
</dbReference>
<dbReference type="Gene3D" id="2.40.170.20">
    <property type="entry name" value="TonB-dependent receptor, beta-barrel domain"/>
    <property type="match status" value="1"/>
</dbReference>
<evidence type="ECO:0000256" key="9">
    <source>
        <dbReference type="ARBA" id="ARBA00023065"/>
    </source>
</evidence>
<keyword evidence="5" id="KW-0410">Iron transport</keyword>
<dbReference type="GO" id="GO:0009279">
    <property type="term" value="C:cell outer membrane"/>
    <property type="evidence" value="ECO:0007669"/>
    <property type="project" value="UniProtKB-SubCell"/>
</dbReference>
<dbReference type="CDD" id="cd01347">
    <property type="entry name" value="ligand_gated_channel"/>
    <property type="match status" value="1"/>
</dbReference>
<accession>A0A484PL45</accession>
<dbReference type="AlphaFoldDB" id="A0A484PL45"/>
<evidence type="ECO:0000256" key="1">
    <source>
        <dbReference type="ARBA" id="ARBA00004571"/>
    </source>
</evidence>
<dbReference type="InterPro" id="IPR037066">
    <property type="entry name" value="Plug_dom_sf"/>
</dbReference>
<dbReference type="Gene3D" id="2.170.130.10">
    <property type="entry name" value="TonB-dependent receptor, plug domain"/>
    <property type="match status" value="1"/>
</dbReference>